<protein>
    <submittedName>
        <fullName evidence="2">Uncharacterized protein</fullName>
    </submittedName>
</protein>
<dbReference type="AlphaFoldDB" id="A0A179G1X1"/>
<name>A0A179G1X1_METCM</name>
<keyword evidence="3" id="KW-1185">Reference proteome</keyword>
<evidence type="ECO:0000256" key="1">
    <source>
        <dbReference type="SAM" id="SignalP"/>
    </source>
</evidence>
<sequence>MQLGRALTFLTLTPIAFSFKIRAFSGDKCTGSAKEINIWDNSCRTTSLPTTRSFRVLAYGAHRQRATFYGAPACYPNKNEKDWWADGGSNVFKKGDCVSLYFNAKAYGSRSA</sequence>
<dbReference type="OrthoDB" id="3598923at2759"/>
<evidence type="ECO:0000313" key="3">
    <source>
        <dbReference type="Proteomes" id="UP000078397"/>
    </source>
</evidence>
<feature type="signal peptide" evidence="1">
    <location>
        <begin position="1"/>
        <end position="18"/>
    </location>
</feature>
<dbReference type="EMBL" id="LSBJ02000002">
    <property type="protein sequence ID" value="OAQ71440.2"/>
    <property type="molecule type" value="Genomic_DNA"/>
</dbReference>
<dbReference type="GeneID" id="28857445"/>
<evidence type="ECO:0000313" key="2">
    <source>
        <dbReference type="EMBL" id="OAQ71440.2"/>
    </source>
</evidence>
<organism evidence="2 3">
    <name type="scientific">Pochonia chlamydosporia 170</name>
    <dbReference type="NCBI Taxonomy" id="1380566"/>
    <lineage>
        <taxon>Eukaryota</taxon>
        <taxon>Fungi</taxon>
        <taxon>Dikarya</taxon>
        <taxon>Ascomycota</taxon>
        <taxon>Pezizomycotina</taxon>
        <taxon>Sordariomycetes</taxon>
        <taxon>Hypocreomycetidae</taxon>
        <taxon>Hypocreales</taxon>
        <taxon>Clavicipitaceae</taxon>
        <taxon>Pochonia</taxon>
    </lineage>
</organism>
<gene>
    <name evidence="2" type="ORF">VFPPC_15698</name>
</gene>
<feature type="chain" id="PRO_5012995034" evidence="1">
    <location>
        <begin position="19"/>
        <end position="112"/>
    </location>
</feature>
<dbReference type="RefSeq" id="XP_018147977.2">
    <property type="nucleotide sequence ID" value="XM_018293451.2"/>
</dbReference>
<comment type="caution">
    <text evidence="2">The sequence shown here is derived from an EMBL/GenBank/DDBJ whole genome shotgun (WGS) entry which is preliminary data.</text>
</comment>
<dbReference type="Proteomes" id="UP000078397">
    <property type="component" value="Unassembled WGS sequence"/>
</dbReference>
<keyword evidence="1" id="KW-0732">Signal</keyword>
<proteinExistence type="predicted"/>
<dbReference type="KEGG" id="pchm:VFPPC_15698"/>
<accession>A0A179G1X1</accession>
<reference evidence="2 3" key="1">
    <citation type="journal article" date="2016" name="PLoS Pathog.">
        <title>Biosynthesis of antibiotic leucinostatins in bio-control fungus Purpureocillium lilacinum and their inhibition on phytophthora revealed by genome mining.</title>
        <authorList>
            <person name="Wang G."/>
            <person name="Liu Z."/>
            <person name="Lin R."/>
            <person name="Li E."/>
            <person name="Mao Z."/>
            <person name="Ling J."/>
            <person name="Yang Y."/>
            <person name="Yin W.B."/>
            <person name="Xie B."/>
        </authorList>
    </citation>
    <scope>NUCLEOTIDE SEQUENCE [LARGE SCALE GENOMIC DNA]</scope>
    <source>
        <strain evidence="2">170</strain>
    </source>
</reference>